<proteinExistence type="predicted"/>
<reference evidence="1" key="1">
    <citation type="journal article" date="2019" name="Philos. Trans. R. Soc. Lond., B, Biol. Sci.">
        <title>Targeted metagenomic recovery of four divergent viruses reveals shared and distinctive characteristics of giant viruses of marine eukaryotes.</title>
        <authorList>
            <person name="Needham D.M."/>
            <person name="Poirier C."/>
            <person name="Hehenberger E."/>
            <person name="Jimenez V."/>
            <person name="Swalwell J.E."/>
            <person name="Santoro A.E."/>
            <person name="Worden A.Z."/>
        </authorList>
    </citation>
    <scope>NUCLEOTIDE SEQUENCE</scope>
    <source>
        <strain evidence="1">OPacV-662</strain>
    </source>
</reference>
<name>A0A5J6VI91_9VIRU</name>
<accession>A0A5J6VI91</accession>
<organism evidence="1">
    <name type="scientific">Megaviridae environmental sample</name>
    <dbReference type="NCBI Taxonomy" id="1737588"/>
    <lineage>
        <taxon>Viruses</taxon>
        <taxon>Varidnaviria</taxon>
        <taxon>Bamfordvirae</taxon>
        <taxon>Nucleocytoviricota</taxon>
        <taxon>Megaviricetes</taxon>
        <taxon>Imitervirales</taxon>
        <taxon>Mimiviridae</taxon>
        <taxon>environmental samples</taxon>
    </lineage>
</organism>
<dbReference type="EMBL" id="MN448266">
    <property type="protein sequence ID" value="QFG73623.1"/>
    <property type="molecule type" value="Genomic_DNA"/>
</dbReference>
<protein>
    <submittedName>
        <fullName evidence="1">Uncharacterized protein</fullName>
    </submittedName>
</protein>
<sequence>MSVSKLDQMMQFLIDDLHKSLHKKDAFDTLMNEYYKYLLDEFDNNMQIIEPLYTIFRKYIYIYYVVAKRTNESILNYTSSKKMDAWEKTACVNILTFIDYLGDNSIKIDSVVERFVNNEIIKSLYKKKDYHNIYKIIIFDIFNRIDRWTFNILMDKIERTNAAYITIKVTRGSQNVFTIHDIQLLDPTMTFWQVEEYMQISKHVIIPRTYLDMLDWLFEKHIVVPITDEFFRFHSQGEFRQNEDNTDKDKIKIKQILRRINDAKNRNATYYRQGCQSIVYDELDEVKIEGKILGENKVIKNLKKDDIINLYKDLMEIRQDGYINFNDTPNDIGLLYTPTAKLTSIRYCSLGRKIIKRNLRYNHKGIYDLDSQPNIIGLAVNMRDIPQQTYSINTFINNLEKIEPCALIWTKNMDLKTNITTIYNRQQKLLAKYLYKQLKTQSQPFKLLQMYEKELERYIYLKLHYWLLTYINKKYVITPHKIKHDKYMKLVKIMPVKETHKRMILGENIDNSIHTFTHVNATCAHNIAWNRLVNRRERETYIHTFVKQYAITDEKNTFICKSCGEHLKLQKYISDGFTDGDQFIITDLQNTESIELKYSRMSSVFKNIEKDIHIFGRALDFTDVIGTSQQAAINRKTYTSTIIDAIQHHNFYIKDNIFKNITNQRKYIKYDTPIITKLYGFSLDNNVFVASGKEKQGTSSDIDKFKQLKRDTIFIYIIVIIVMHLGESDIRVFPQKNKRFNFVIFNKIISSFDNIQILINMSGDLKPASDYPGLCYSIYYLINIMIDKRAKKNKMKFSNVEKNNQFKQAIIDVFILINSFIAAGIDLRNNNKQTTIYSSICSKLILKLASVYIKPVNVITIASRFRQTKLSTETNVHPIYINKSLNSKLPFWKKPLLSSSRLTYRYALANKKPISFSKKYLELITREFHLDKFKNETRIDLPLQEPYQHVSKQRMDFDALEPKLEKLFQKEYGITTESLQQSFEVIFKGKSLHMNKQDFKFMKSHKFFNNKSVYFYKFESTQYYFDAKLQHHIGSSIGTNFTNNSDTRFFNIIFSTYDALRLLGFTKMEYNISEHIAEQIHADYPMYSIFDIQMHFIKENENIKKINIKPYIIQCIKNILNTRSINLKTCIGQLKQWMIQLENKTIIDKNPLLLYYSEQFSNTNIYFNSSIQDYNEYYEQIDYSTLVKKIRIDNGIYLHVNDISEFTQTKNTGDYVNLCSFIKGLYELATIKENKSLPKFGLFLLKSIRVLFDRYMQQNNVENNFSEQSINDIVDCAYTQDTIRTAPTFTSEEIKQHEQDTEMQNDNDNVNIEEGINDIDADFDTDDQID</sequence>
<evidence type="ECO:0000313" key="1">
    <source>
        <dbReference type="EMBL" id="QFG73623.1"/>
    </source>
</evidence>